<dbReference type="InterPro" id="IPR038597">
    <property type="entry name" value="GGGP/HepGP_synthase_sf"/>
</dbReference>
<comment type="cofactor">
    <cofactor evidence="9">
        <name>Mg(2+)</name>
        <dbReference type="ChEBI" id="CHEBI:18420"/>
    </cofactor>
</comment>
<accession>A0ABS9H5T7</accession>
<feature type="binding site" evidence="9">
    <location>
        <position position="189"/>
    </location>
    <ligand>
        <name>sn-glycerol 1-phosphate</name>
        <dbReference type="ChEBI" id="CHEBI:57685"/>
    </ligand>
</feature>
<feature type="binding site" evidence="9">
    <location>
        <position position="12"/>
    </location>
    <ligand>
        <name>sn-glycerol 1-phosphate</name>
        <dbReference type="ChEBI" id="CHEBI:57685"/>
    </ligand>
</feature>
<organism evidence="10 11">
    <name type="scientific">Pseudalkalibacillus berkeleyi</name>
    <dbReference type="NCBI Taxonomy" id="1069813"/>
    <lineage>
        <taxon>Bacteria</taxon>
        <taxon>Bacillati</taxon>
        <taxon>Bacillota</taxon>
        <taxon>Bacilli</taxon>
        <taxon>Bacillales</taxon>
        <taxon>Fictibacillaceae</taxon>
        <taxon>Pseudalkalibacillus</taxon>
    </lineage>
</organism>
<evidence type="ECO:0000313" key="11">
    <source>
        <dbReference type="Proteomes" id="UP001649381"/>
    </source>
</evidence>
<feature type="binding site" evidence="9">
    <location>
        <position position="14"/>
    </location>
    <ligand>
        <name>Mg(2+)</name>
        <dbReference type="ChEBI" id="CHEBI:18420"/>
    </ligand>
</feature>
<dbReference type="EC" id="2.5.1.n9" evidence="9"/>
<evidence type="ECO:0000256" key="3">
    <source>
        <dbReference type="ARBA" id="ARBA00022723"/>
    </source>
</evidence>
<dbReference type="NCBIfam" id="NF003197">
    <property type="entry name" value="PRK04169.1-1"/>
    <property type="match status" value="1"/>
</dbReference>
<proteinExistence type="inferred from homology"/>
<feature type="binding site" evidence="9">
    <location>
        <position position="40"/>
    </location>
    <ligand>
        <name>Mg(2+)</name>
        <dbReference type="ChEBI" id="CHEBI:18420"/>
    </ligand>
</feature>
<evidence type="ECO:0000256" key="9">
    <source>
        <dbReference type="HAMAP-Rule" id="MF_00112"/>
    </source>
</evidence>
<comment type="caution">
    <text evidence="10">The sequence shown here is derived from an EMBL/GenBank/DDBJ whole genome shotgun (WGS) entry which is preliminary data.</text>
</comment>
<comment type="similarity">
    <text evidence="9">Belongs to the GGGP/HepGP synthase family. Group I subfamily.</text>
</comment>
<dbReference type="SUPFAM" id="SSF51395">
    <property type="entry name" value="FMN-linked oxidoreductases"/>
    <property type="match status" value="1"/>
</dbReference>
<dbReference type="Gene3D" id="3.20.20.390">
    <property type="entry name" value="FMN-linked oxidoreductases"/>
    <property type="match status" value="1"/>
</dbReference>
<gene>
    <name evidence="9" type="primary">pcrB</name>
    <name evidence="10" type="ORF">L2716_15535</name>
</gene>
<evidence type="ECO:0000256" key="4">
    <source>
        <dbReference type="ARBA" id="ARBA00022842"/>
    </source>
</evidence>
<comment type="catalytic activity">
    <reaction evidence="8 9">
        <text>sn-glycerol 1-phosphate + all-trans-heptaprenyl diphosphate = 3-heptaprenyl-sn-glycero-1-phosphate + diphosphate</text>
        <dbReference type="Rhea" id="RHEA:33495"/>
        <dbReference type="ChEBI" id="CHEBI:33019"/>
        <dbReference type="ChEBI" id="CHEBI:57685"/>
        <dbReference type="ChEBI" id="CHEBI:58206"/>
        <dbReference type="ChEBI" id="CHEBI:64781"/>
        <dbReference type="EC" id="2.5.1.n9"/>
    </reaction>
</comment>
<keyword evidence="6 9" id="KW-0594">Phospholipid biosynthesis</keyword>
<evidence type="ECO:0000256" key="6">
    <source>
        <dbReference type="ARBA" id="ARBA00023209"/>
    </source>
</evidence>
<dbReference type="NCBIfam" id="NF003199">
    <property type="entry name" value="PRK04169.1-3"/>
    <property type="match status" value="1"/>
</dbReference>
<keyword evidence="4 9" id="KW-0460">Magnesium</keyword>
<evidence type="ECO:0000256" key="5">
    <source>
        <dbReference type="ARBA" id="ARBA00023098"/>
    </source>
</evidence>
<dbReference type="GO" id="GO:0016740">
    <property type="term" value="F:transferase activity"/>
    <property type="evidence" value="ECO:0007669"/>
    <property type="project" value="UniProtKB-KW"/>
</dbReference>
<dbReference type="CDD" id="cd02812">
    <property type="entry name" value="PcrB_like"/>
    <property type="match status" value="1"/>
</dbReference>
<keyword evidence="3 9" id="KW-0479">Metal-binding</keyword>
<feature type="binding site" evidence="9">
    <location>
        <begin position="159"/>
        <end position="164"/>
    </location>
    <ligand>
        <name>sn-glycerol 1-phosphate</name>
        <dbReference type="ChEBI" id="CHEBI:57685"/>
    </ligand>
</feature>
<dbReference type="PANTHER" id="PTHR40029">
    <property type="match status" value="1"/>
</dbReference>
<name>A0ABS9H5T7_9BACL</name>
<reference evidence="10 11" key="1">
    <citation type="submission" date="2022-01" db="EMBL/GenBank/DDBJ databases">
        <title>Alkalihalobacillus sp. EGI L200015, a novel bacterium isolated from a salt lake sediment.</title>
        <authorList>
            <person name="Gao L."/>
            <person name="Fang B.-Z."/>
            <person name="Li W.-J."/>
        </authorList>
    </citation>
    <scope>NUCLEOTIDE SEQUENCE [LARGE SCALE GENOMIC DNA]</scope>
    <source>
        <strain evidence="10 11">KCTC 12718</strain>
    </source>
</reference>
<comment type="caution">
    <text evidence="9">Lacks conserved residue(s) required for the propagation of feature annotation.</text>
</comment>
<sequence length="228" mass="25513">MFEYQEWKHVFKLDPNKEITPEALDQICESGTDAVIVGGSDGVTIENTVDLLSRIRKHTVPCVLEISNIESITPGFDYYFVPSVLNSQNPDWIVGLHKKAIKEYGHLINWDELVTEGYCIVNPDSKAAKLSEAEADLDNEDVLAYAKMAEHMFRLPIFYLEYSGTYGELDLVKDVSTVLNKTSFFYGGGIKDKEQARTMAQFADTIVVGNIIYEDLEAAISTVKVVKG</sequence>
<evidence type="ECO:0000256" key="1">
    <source>
        <dbReference type="ARBA" id="ARBA00022516"/>
    </source>
</evidence>
<evidence type="ECO:0000313" key="10">
    <source>
        <dbReference type="EMBL" id="MCF6139148.1"/>
    </source>
</evidence>
<comment type="function">
    <text evidence="9">Prenyltransferase that catalyzes in vivo the transfer of the heptaprenyl moiety of heptaprenyl pyrophosphate (HepPP; 35 carbon atoms) to the C3 hydroxyl of sn-glycerol-1-phosphate (G1P), producing heptaprenylglyceryl phosphate (HepGP). This reaction is an ether-bond-formation step in the biosynthesis of archaea-type G1P-based membrane lipids found in Bacillales.</text>
</comment>
<keyword evidence="5 9" id="KW-0443">Lipid metabolism</keyword>
<comment type="subunit">
    <text evidence="9">Homodimer.</text>
</comment>
<comment type="pathway">
    <text evidence="9">Membrane lipid metabolism; glycerophospholipid metabolism.</text>
</comment>
<evidence type="ECO:0000256" key="7">
    <source>
        <dbReference type="ARBA" id="ARBA00023264"/>
    </source>
</evidence>
<evidence type="ECO:0000256" key="2">
    <source>
        <dbReference type="ARBA" id="ARBA00022679"/>
    </source>
</evidence>
<dbReference type="EMBL" id="JAKIJS010000002">
    <property type="protein sequence ID" value="MCF6139148.1"/>
    <property type="molecule type" value="Genomic_DNA"/>
</dbReference>
<dbReference type="HAMAP" id="MF_00112">
    <property type="entry name" value="GGGP_HepGP_synthase"/>
    <property type="match status" value="1"/>
</dbReference>
<evidence type="ECO:0000256" key="8">
    <source>
        <dbReference type="ARBA" id="ARBA00048318"/>
    </source>
</evidence>
<keyword evidence="7 9" id="KW-1208">Phospholipid metabolism</keyword>
<keyword evidence="2 9" id="KW-0808">Transferase</keyword>
<dbReference type="InterPro" id="IPR039074">
    <property type="entry name" value="GGGP/HepGP_synthase_I"/>
</dbReference>
<dbReference type="RefSeq" id="WP_236337919.1">
    <property type="nucleotide sequence ID" value="NZ_JAKIJS010000002.1"/>
</dbReference>
<dbReference type="Proteomes" id="UP001649381">
    <property type="component" value="Unassembled WGS sequence"/>
</dbReference>
<dbReference type="PANTHER" id="PTHR40029:SF2">
    <property type="entry name" value="HEPTAPRENYLGLYCERYL PHOSPHATE SYNTHASE"/>
    <property type="match status" value="1"/>
</dbReference>
<dbReference type="Pfam" id="PF01884">
    <property type="entry name" value="PcrB"/>
    <property type="match status" value="1"/>
</dbReference>
<feature type="binding site" evidence="9">
    <location>
        <begin position="209"/>
        <end position="210"/>
    </location>
    <ligand>
        <name>sn-glycerol 1-phosphate</name>
        <dbReference type="ChEBI" id="CHEBI:57685"/>
    </ligand>
</feature>
<dbReference type="InterPro" id="IPR008205">
    <property type="entry name" value="GGGP_HepGP_synthase"/>
</dbReference>
<dbReference type="NCBIfam" id="TIGR01768">
    <property type="entry name" value="GGGP-family"/>
    <property type="match status" value="1"/>
</dbReference>
<keyword evidence="11" id="KW-1185">Reference proteome</keyword>
<keyword evidence="1 9" id="KW-0444">Lipid biosynthesis</keyword>
<protein>
    <recommendedName>
        <fullName evidence="9">Heptaprenylglyceryl phosphate synthase</fullName>
        <shortName evidence="9">HepGP synthase</shortName>
        <ecNumber evidence="9">2.5.1.n9</ecNumber>
    </recommendedName>
    <alternativeName>
        <fullName evidence="9">Glycerol-1-phosphate heptaprenyltransferase</fullName>
    </alternativeName>
</protein>